<name>A0A5S9QC97_9GAMM</name>
<reference evidence="4 5" key="1">
    <citation type="submission" date="2019-11" db="EMBL/GenBank/DDBJ databases">
        <authorList>
            <person name="Holert J."/>
        </authorList>
    </citation>
    <scope>NUCLEOTIDE SEQUENCE [LARGE SCALE GENOMIC DNA]</scope>
    <source>
        <strain evidence="4">SB11_3</strain>
    </source>
</reference>
<keyword evidence="2" id="KW-0732">Signal</keyword>
<accession>A0A5S9QC97</accession>
<organism evidence="4 5">
    <name type="scientific">BD1-7 clade bacterium</name>
    <dbReference type="NCBI Taxonomy" id="2029982"/>
    <lineage>
        <taxon>Bacteria</taxon>
        <taxon>Pseudomonadati</taxon>
        <taxon>Pseudomonadota</taxon>
        <taxon>Gammaproteobacteria</taxon>
        <taxon>Cellvibrionales</taxon>
        <taxon>Spongiibacteraceae</taxon>
        <taxon>BD1-7 clade</taxon>
    </lineage>
</organism>
<dbReference type="EMBL" id="CACSIO010000023">
    <property type="protein sequence ID" value="CAA0114986.1"/>
    <property type="molecule type" value="Genomic_DNA"/>
</dbReference>
<feature type="domain" description="Spondin" evidence="3">
    <location>
        <begin position="51"/>
        <end position="175"/>
    </location>
</feature>
<protein>
    <recommendedName>
        <fullName evidence="3">Spondin domain-containing protein</fullName>
    </recommendedName>
</protein>
<sequence length="247" mass="25381">MKLIRLTGALAAVAMLAACSDDDNDGGDDAARSVNARFEVKVVNLTAAQPLSPLAVIAHDNAYRAFVDGTVATEGLEVLAEAGDNADLLAEARAAEAHLASVSGPGVPPLTTLATPVSVSFTTDDFENARLTVVTMLVNTNDAFTGINAANVGGMTVGQSRTFNAPAWDSGTEANTETAASIPGPAAGGTGFAAEKELRADNSQVPVRFHPGVVGNTNTEDGLPTSVLGEIHRFDNPVSRIIVTRVQ</sequence>
<dbReference type="InterPro" id="IPR009465">
    <property type="entry name" value="Spondin_N"/>
</dbReference>
<proteinExistence type="predicted"/>
<dbReference type="Proteomes" id="UP000441399">
    <property type="component" value="Unassembled WGS sequence"/>
</dbReference>
<dbReference type="Pfam" id="PF06468">
    <property type="entry name" value="Spond_N"/>
    <property type="match status" value="1"/>
</dbReference>
<evidence type="ECO:0000313" key="5">
    <source>
        <dbReference type="Proteomes" id="UP000441399"/>
    </source>
</evidence>
<feature type="region of interest" description="Disordered" evidence="1">
    <location>
        <begin position="170"/>
        <end position="191"/>
    </location>
</feature>
<evidence type="ECO:0000256" key="1">
    <source>
        <dbReference type="SAM" id="MobiDB-lite"/>
    </source>
</evidence>
<feature type="chain" id="PRO_5024992744" description="Spondin domain-containing protein" evidence="2">
    <location>
        <begin position="21"/>
        <end position="247"/>
    </location>
</feature>
<dbReference type="PROSITE" id="PS51257">
    <property type="entry name" value="PROKAR_LIPOPROTEIN"/>
    <property type="match status" value="1"/>
</dbReference>
<dbReference type="NCBIfam" id="NF038123">
    <property type="entry name" value="NF038123_dom"/>
    <property type="match status" value="1"/>
</dbReference>
<dbReference type="Gene3D" id="2.60.40.2130">
    <property type="entry name" value="F-spondin domain"/>
    <property type="match status" value="1"/>
</dbReference>
<gene>
    <name evidence="4" type="ORF">OPDIPICF_01671</name>
</gene>
<evidence type="ECO:0000313" key="4">
    <source>
        <dbReference type="EMBL" id="CAA0114986.1"/>
    </source>
</evidence>
<evidence type="ECO:0000256" key="2">
    <source>
        <dbReference type="SAM" id="SignalP"/>
    </source>
</evidence>
<evidence type="ECO:0000259" key="3">
    <source>
        <dbReference type="Pfam" id="PF06468"/>
    </source>
</evidence>
<feature type="signal peptide" evidence="2">
    <location>
        <begin position="1"/>
        <end position="20"/>
    </location>
</feature>
<dbReference type="AlphaFoldDB" id="A0A5S9QC97"/>
<dbReference type="InterPro" id="IPR038678">
    <property type="entry name" value="Spondin_N_sf"/>
</dbReference>
<keyword evidence="5" id="KW-1185">Reference proteome</keyword>